<reference evidence="4 5" key="1">
    <citation type="submission" date="2023-08" db="EMBL/GenBank/DDBJ databases">
        <title>Annotated Genome Sequence of Vanrija albida AlHP1.</title>
        <authorList>
            <person name="Herzog R."/>
        </authorList>
    </citation>
    <scope>NUCLEOTIDE SEQUENCE [LARGE SCALE GENOMIC DNA]</scope>
    <source>
        <strain evidence="4 5">AlHP1</strain>
    </source>
</reference>
<evidence type="ECO:0000313" key="5">
    <source>
        <dbReference type="Proteomes" id="UP001565368"/>
    </source>
</evidence>
<dbReference type="InterPro" id="IPR005018">
    <property type="entry name" value="DOMON_domain"/>
</dbReference>
<comment type="caution">
    <text evidence="4">The sequence shown here is derived from an EMBL/GenBank/DDBJ whole genome shotgun (WGS) entry which is preliminary data.</text>
</comment>
<dbReference type="EMBL" id="JBBXJM010000003">
    <property type="protein sequence ID" value="KAL1409337.1"/>
    <property type="molecule type" value="Genomic_DNA"/>
</dbReference>
<dbReference type="RefSeq" id="XP_069209281.1">
    <property type="nucleotide sequence ID" value="XM_069351863.1"/>
</dbReference>
<feature type="signal peptide" evidence="2">
    <location>
        <begin position="1"/>
        <end position="16"/>
    </location>
</feature>
<feature type="domain" description="DOMON" evidence="3">
    <location>
        <begin position="57"/>
        <end position="140"/>
    </location>
</feature>
<dbReference type="SMART" id="SM00664">
    <property type="entry name" value="DoH"/>
    <property type="match status" value="1"/>
</dbReference>
<dbReference type="PANTHER" id="PTHR47797">
    <property type="entry name" value="DEHYDROGENASE, PUTATIVE (AFU_ORTHOLOGUE AFUA_8G05805)-RELATED"/>
    <property type="match status" value="1"/>
</dbReference>
<feature type="compositionally biased region" description="Basic residues" evidence="1">
    <location>
        <begin position="178"/>
        <end position="191"/>
    </location>
</feature>
<dbReference type="Gene3D" id="2.60.40.1210">
    <property type="entry name" value="Cellobiose dehydrogenase, cytochrome domain"/>
    <property type="match status" value="1"/>
</dbReference>
<gene>
    <name evidence="4" type="ORF">Q8F55_003319</name>
</gene>
<keyword evidence="5" id="KW-1185">Reference proteome</keyword>
<evidence type="ECO:0000259" key="3">
    <source>
        <dbReference type="SMART" id="SM00664"/>
    </source>
</evidence>
<dbReference type="Pfam" id="PF16010">
    <property type="entry name" value="CDH-cyt"/>
    <property type="match status" value="1"/>
</dbReference>
<feature type="chain" id="PRO_5045634426" description="DOMON domain-containing protein" evidence="2">
    <location>
        <begin position="17"/>
        <end position="191"/>
    </location>
</feature>
<dbReference type="CDD" id="cd09630">
    <property type="entry name" value="CDH_like_cytochrome"/>
    <property type="match status" value="1"/>
</dbReference>
<evidence type="ECO:0000256" key="2">
    <source>
        <dbReference type="SAM" id="SignalP"/>
    </source>
</evidence>
<dbReference type="GeneID" id="95984362"/>
<dbReference type="PANTHER" id="PTHR47797:SF3">
    <property type="entry name" value="CYTOCHROME B561 DOMAIN-CONTAINING PROTEIN"/>
    <property type="match status" value="1"/>
</dbReference>
<dbReference type="SUPFAM" id="SSF49344">
    <property type="entry name" value="CBD9-like"/>
    <property type="match status" value="1"/>
</dbReference>
<keyword evidence="2" id="KW-0732">Signal</keyword>
<dbReference type="Proteomes" id="UP001565368">
    <property type="component" value="Unassembled WGS sequence"/>
</dbReference>
<feature type="region of interest" description="Disordered" evidence="1">
    <location>
        <begin position="171"/>
        <end position="191"/>
    </location>
</feature>
<accession>A0ABR3Q478</accession>
<dbReference type="InterPro" id="IPR015920">
    <property type="entry name" value="Cellobiose_DH-like_cyt"/>
</dbReference>
<sequence>MLKFLALSTLAATALAATTLGDGYCDDNACITAIRSGGTDTWSIAPVTPIPHDNFGWIAIGFGKNMPNSPMVILWPNADETFTLSQREANARAPPNVTETPPRVATLDAAHTYSNSSATSFTFSIPSSEETAFPIIFAYAAINPNSTSPSAPIRKHAWTGHANITLTELKEEGGGTKPHCKPKKRRSMVAL</sequence>
<organism evidence="4 5">
    <name type="scientific">Vanrija albida</name>
    <dbReference type="NCBI Taxonomy" id="181172"/>
    <lineage>
        <taxon>Eukaryota</taxon>
        <taxon>Fungi</taxon>
        <taxon>Dikarya</taxon>
        <taxon>Basidiomycota</taxon>
        <taxon>Agaricomycotina</taxon>
        <taxon>Tremellomycetes</taxon>
        <taxon>Trichosporonales</taxon>
        <taxon>Trichosporonaceae</taxon>
        <taxon>Vanrija</taxon>
    </lineage>
</organism>
<evidence type="ECO:0000256" key="1">
    <source>
        <dbReference type="SAM" id="MobiDB-lite"/>
    </source>
</evidence>
<protein>
    <recommendedName>
        <fullName evidence="3">DOMON domain-containing protein</fullName>
    </recommendedName>
</protein>
<name>A0ABR3Q478_9TREE</name>
<proteinExistence type="predicted"/>
<evidence type="ECO:0000313" key="4">
    <source>
        <dbReference type="EMBL" id="KAL1409337.1"/>
    </source>
</evidence>